<dbReference type="EMBL" id="CP042305">
    <property type="protein sequence ID" value="QDZ16809.1"/>
    <property type="molecule type" value="Genomic_DNA"/>
</dbReference>
<feature type="domain" description="DUF2249" evidence="1">
    <location>
        <begin position="160"/>
        <end position="227"/>
    </location>
</feature>
<dbReference type="InterPro" id="IPR014710">
    <property type="entry name" value="RmlC-like_jellyroll"/>
</dbReference>
<dbReference type="Gene3D" id="2.60.120.10">
    <property type="entry name" value="Jelly Rolls"/>
    <property type="match status" value="1"/>
</dbReference>
<keyword evidence="3" id="KW-1185">Reference proteome</keyword>
<dbReference type="Proteomes" id="UP000320216">
    <property type="component" value="Chromosome"/>
</dbReference>
<accession>A0A5B8M963</accession>
<evidence type="ECO:0000313" key="2">
    <source>
        <dbReference type="EMBL" id="QDZ16809.1"/>
    </source>
</evidence>
<sequence length="236" mass="25055">MRPGAVATRRILKAPGFTAVRIALDEGETMREHQAAVPILIQVVEGTVDIDTEGVVTRFDTGGSLYVAARVPHSLYGVTAVHLLLILADHVATSGQTSDHDHHHDGRDHASQHAAGVAVDAHLADLTTPPAGVTPLVLSEKSAHPADCTCGEEDAREYPELDVRTVPHAIRHAVVLGALDSLGADGGIVLVAGHDPLPLLRQIGERHGDRFEVTYLERGPEAWRLQLASVLPDSAA</sequence>
<dbReference type="SUPFAM" id="SSF51182">
    <property type="entry name" value="RmlC-like cupins"/>
    <property type="match status" value="1"/>
</dbReference>
<protein>
    <submittedName>
        <fullName evidence="2">DUF2249 domain-containing protein</fullName>
    </submittedName>
</protein>
<dbReference type="AlphaFoldDB" id="A0A5B8M963"/>
<dbReference type="InterPro" id="IPR018720">
    <property type="entry name" value="DUF2249"/>
</dbReference>
<name>A0A5B8M963_9MICO</name>
<dbReference type="OrthoDB" id="8451629at2"/>
<organism evidence="2 3">
    <name type="scientific">Humibacter ginsenosidimutans</name>
    <dbReference type="NCBI Taxonomy" id="2599293"/>
    <lineage>
        <taxon>Bacteria</taxon>
        <taxon>Bacillati</taxon>
        <taxon>Actinomycetota</taxon>
        <taxon>Actinomycetes</taxon>
        <taxon>Micrococcales</taxon>
        <taxon>Microbacteriaceae</taxon>
        <taxon>Humibacter</taxon>
    </lineage>
</organism>
<dbReference type="InterPro" id="IPR011051">
    <property type="entry name" value="RmlC_Cupin_sf"/>
</dbReference>
<dbReference type="KEGG" id="huw:FPZ11_10030"/>
<reference evidence="2 3" key="1">
    <citation type="submission" date="2019-07" db="EMBL/GenBank/DDBJ databases">
        <title>Full genome sequence of Humibacter sp. WJ7-1.</title>
        <authorList>
            <person name="Im W.-T."/>
        </authorList>
    </citation>
    <scope>NUCLEOTIDE SEQUENCE [LARGE SCALE GENOMIC DNA]</scope>
    <source>
        <strain evidence="2 3">WJ7-1</strain>
    </source>
</reference>
<evidence type="ECO:0000313" key="3">
    <source>
        <dbReference type="Proteomes" id="UP000320216"/>
    </source>
</evidence>
<evidence type="ECO:0000259" key="1">
    <source>
        <dbReference type="Pfam" id="PF10006"/>
    </source>
</evidence>
<gene>
    <name evidence="2" type="ORF">FPZ11_10030</name>
</gene>
<proteinExistence type="predicted"/>
<dbReference type="Pfam" id="PF10006">
    <property type="entry name" value="DUF2249"/>
    <property type="match status" value="1"/>
</dbReference>